<evidence type="ECO:0000256" key="3">
    <source>
        <dbReference type="ARBA" id="ARBA00023034"/>
    </source>
</evidence>
<name>A0ABQ8TAE8_PERAM</name>
<sequence length="462" mass="51571">MGNYKYVPVYLVALLRYLTYLLEITLQPAPHCQQLAEYLNRRLEKPSACVKLKVLKIMLHLISNGHISFRQYLRRNDSSIKLATMYNGPPDPLLGVTPYENVRRSAQINASSHNLLTFVCSKELLDLLFNPALIQQDESLGDTSYSEDKGRLQLGGLGTTGSNRGKYEGFGSSPLEKEETIKDKMIDMLEKLMNPTDETAEKIKSALTSSPGNYEAVLVDPLIVSNSDVPSPQARTSVKIRAHVPGRAGGGWESEDDDTQQEEVVHSSPNSGSTVSVDSLEKDQLQLTLLIYHSFVWYNNFILEIQFCQTSKSPECFLATVKVAVCGKFSTFISRIDPATTELTPAREYVNEFCSVQQWPVSLSHLNETCKKCATLNCSDILHALGNILLQSPDSTSDVTRMRALLMLEWFVRTDLITPGTFSRILSVPLNHVLTSESIGQDVKVKAQKVRLILDKLQPRRG</sequence>
<dbReference type="Gene3D" id="1.25.40.90">
    <property type="match status" value="1"/>
</dbReference>
<keyword evidence="4" id="KW-0968">Cytoplasmic vesicle</keyword>
<feature type="region of interest" description="Disordered" evidence="5">
    <location>
        <begin position="141"/>
        <end position="179"/>
    </location>
</feature>
<dbReference type="PANTHER" id="PTHR21514:SF0">
    <property type="entry name" value="AP-4 COMPLEX ACCESSORY SUBUNIT TEPSIN"/>
    <property type="match status" value="1"/>
</dbReference>
<evidence type="ECO:0000313" key="7">
    <source>
        <dbReference type="EMBL" id="KAJ4443213.1"/>
    </source>
</evidence>
<feature type="signal peptide" evidence="6">
    <location>
        <begin position="1"/>
        <end position="23"/>
    </location>
</feature>
<keyword evidence="8" id="KW-1185">Reference proteome</keyword>
<evidence type="ECO:0000256" key="6">
    <source>
        <dbReference type="SAM" id="SignalP"/>
    </source>
</evidence>
<keyword evidence="6" id="KW-0732">Signal</keyword>
<evidence type="ECO:0000256" key="1">
    <source>
        <dbReference type="ARBA" id="ARBA00004541"/>
    </source>
</evidence>
<dbReference type="InterPro" id="IPR035802">
    <property type="entry name" value="ENTH/VHS_tepsin"/>
</dbReference>
<accession>A0ABQ8TAE8</accession>
<dbReference type="InterPro" id="IPR008942">
    <property type="entry name" value="ENTH_VHS"/>
</dbReference>
<dbReference type="InterPro" id="IPR039273">
    <property type="entry name" value="TEPSIN"/>
</dbReference>
<comment type="subcellular location">
    <subcellularLocation>
        <location evidence="1">Cytoplasmic vesicle</location>
    </subcellularLocation>
    <subcellularLocation>
        <location evidence="2">Golgi apparatus</location>
    </subcellularLocation>
</comment>
<dbReference type="PANTHER" id="PTHR21514">
    <property type="entry name" value="AP-4 COMPLEX ACCESSORY SUBUNIT TEPSIN"/>
    <property type="match status" value="1"/>
</dbReference>
<dbReference type="SUPFAM" id="SSF48464">
    <property type="entry name" value="ENTH/VHS domain"/>
    <property type="match status" value="1"/>
</dbReference>
<gene>
    <name evidence="7" type="ORF">ANN_04881</name>
</gene>
<evidence type="ECO:0000256" key="4">
    <source>
        <dbReference type="ARBA" id="ARBA00023329"/>
    </source>
</evidence>
<feature type="region of interest" description="Disordered" evidence="5">
    <location>
        <begin position="244"/>
        <end position="277"/>
    </location>
</feature>
<evidence type="ECO:0000313" key="8">
    <source>
        <dbReference type="Proteomes" id="UP001148838"/>
    </source>
</evidence>
<comment type="caution">
    <text evidence="7">The sequence shown here is derived from an EMBL/GenBank/DDBJ whole genome shotgun (WGS) entry which is preliminary data.</text>
</comment>
<feature type="chain" id="PRO_5047443008" evidence="6">
    <location>
        <begin position="24"/>
        <end position="462"/>
    </location>
</feature>
<keyword evidence="3" id="KW-0333">Golgi apparatus</keyword>
<dbReference type="CDD" id="cd03572">
    <property type="entry name" value="ENTH_like_Tepsin"/>
    <property type="match status" value="1"/>
</dbReference>
<dbReference type="Proteomes" id="UP001148838">
    <property type="component" value="Unassembled WGS sequence"/>
</dbReference>
<evidence type="ECO:0000256" key="2">
    <source>
        <dbReference type="ARBA" id="ARBA00004555"/>
    </source>
</evidence>
<dbReference type="EMBL" id="JAJSOF020000013">
    <property type="protein sequence ID" value="KAJ4443213.1"/>
    <property type="molecule type" value="Genomic_DNA"/>
</dbReference>
<proteinExistence type="predicted"/>
<organism evidence="7 8">
    <name type="scientific">Periplaneta americana</name>
    <name type="common">American cockroach</name>
    <name type="synonym">Blatta americana</name>
    <dbReference type="NCBI Taxonomy" id="6978"/>
    <lineage>
        <taxon>Eukaryota</taxon>
        <taxon>Metazoa</taxon>
        <taxon>Ecdysozoa</taxon>
        <taxon>Arthropoda</taxon>
        <taxon>Hexapoda</taxon>
        <taxon>Insecta</taxon>
        <taxon>Pterygota</taxon>
        <taxon>Neoptera</taxon>
        <taxon>Polyneoptera</taxon>
        <taxon>Dictyoptera</taxon>
        <taxon>Blattodea</taxon>
        <taxon>Blattoidea</taxon>
        <taxon>Blattidae</taxon>
        <taxon>Blattinae</taxon>
        <taxon>Periplaneta</taxon>
    </lineage>
</organism>
<reference evidence="7 8" key="1">
    <citation type="journal article" date="2022" name="Allergy">
        <title>Genome assembly and annotation of Periplaneta americana reveal a comprehensive cockroach allergen profile.</title>
        <authorList>
            <person name="Wang L."/>
            <person name="Xiong Q."/>
            <person name="Saelim N."/>
            <person name="Wang L."/>
            <person name="Nong W."/>
            <person name="Wan A.T."/>
            <person name="Shi M."/>
            <person name="Liu X."/>
            <person name="Cao Q."/>
            <person name="Hui J.H.L."/>
            <person name="Sookrung N."/>
            <person name="Leung T.F."/>
            <person name="Tungtrongchitr A."/>
            <person name="Tsui S.K.W."/>
        </authorList>
    </citation>
    <scope>NUCLEOTIDE SEQUENCE [LARGE SCALE GENOMIC DNA]</scope>
    <source>
        <strain evidence="7">PWHHKU_190912</strain>
    </source>
</reference>
<evidence type="ECO:0000256" key="5">
    <source>
        <dbReference type="SAM" id="MobiDB-lite"/>
    </source>
</evidence>
<feature type="compositionally biased region" description="Polar residues" evidence="5">
    <location>
        <begin position="267"/>
        <end position="277"/>
    </location>
</feature>
<protein>
    <submittedName>
        <fullName evidence="7">Uncharacterized protein</fullName>
    </submittedName>
</protein>